<sequence length="115" mass="12532">MNGLRTRFLERHRKWLHETIDIVPPPAKRACPEKAQEDPVGGASPLNVLHSDEAGPSAVAVIQPDAAAPSNAPTAEEEASGTKVGPDVAIARELQMRRVIQPLQLLQARKNSWRC</sequence>
<dbReference type="AlphaFoldDB" id="A0A438D885"/>
<gene>
    <name evidence="2" type="ORF">CK203_092743</name>
</gene>
<proteinExistence type="predicted"/>
<evidence type="ECO:0000256" key="1">
    <source>
        <dbReference type="SAM" id="MobiDB-lite"/>
    </source>
</evidence>
<organism evidence="2 3">
    <name type="scientific">Vitis vinifera</name>
    <name type="common">Grape</name>
    <dbReference type="NCBI Taxonomy" id="29760"/>
    <lineage>
        <taxon>Eukaryota</taxon>
        <taxon>Viridiplantae</taxon>
        <taxon>Streptophyta</taxon>
        <taxon>Embryophyta</taxon>
        <taxon>Tracheophyta</taxon>
        <taxon>Spermatophyta</taxon>
        <taxon>Magnoliopsida</taxon>
        <taxon>eudicotyledons</taxon>
        <taxon>Gunneridae</taxon>
        <taxon>Pentapetalae</taxon>
        <taxon>rosids</taxon>
        <taxon>Vitales</taxon>
        <taxon>Vitaceae</taxon>
        <taxon>Viteae</taxon>
        <taxon>Vitis</taxon>
    </lineage>
</organism>
<comment type="caution">
    <text evidence="2">The sequence shown here is derived from an EMBL/GenBank/DDBJ whole genome shotgun (WGS) entry which is preliminary data.</text>
</comment>
<dbReference type="EMBL" id="QGNW01001746">
    <property type="protein sequence ID" value="RVW31666.1"/>
    <property type="molecule type" value="Genomic_DNA"/>
</dbReference>
<accession>A0A438D885</accession>
<dbReference type="Proteomes" id="UP000288805">
    <property type="component" value="Unassembled WGS sequence"/>
</dbReference>
<protein>
    <submittedName>
        <fullName evidence="2">Uncharacterized protein</fullName>
    </submittedName>
</protein>
<evidence type="ECO:0000313" key="3">
    <source>
        <dbReference type="Proteomes" id="UP000288805"/>
    </source>
</evidence>
<evidence type="ECO:0000313" key="2">
    <source>
        <dbReference type="EMBL" id="RVW31666.1"/>
    </source>
</evidence>
<feature type="region of interest" description="Disordered" evidence="1">
    <location>
        <begin position="25"/>
        <end position="84"/>
    </location>
</feature>
<name>A0A438D885_VITVI</name>
<reference evidence="2 3" key="1">
    <citation type="journal article" date="2018" name="PLoS Genet.">
        <title>Population sequencing reveals clonal diversity and ancestral inbreeding in the grapevine cultivar Chardonnay.</title>
        <authorList>
            <person name="Roach M.J."/>
            <person name="Johnson D.L."/>
            <person name="Bohlmann J."/>
            <person name="van Vuuren H.J."/>
            <person name="Jones S.J."/>
            <person name="Pretorius I.S."/>
            <person name="Schmidt S.A."/>
            <person name="Borneman A.R."/>
        </authorList>
    </citation>
    <scope>NUCLEOTIDE SEQUENCE [LARGE SCALE GENOMIC DNA]</scope>
    <source>
        <strain evidence="3">cv. Chardonnay</strain>
        <tissue evidence="2">Leaf</tissue>
    </source>
</reference>